<feature type="transmembrane region" description="Helical" evidence="6">
    <location>
        <begin position="106"/>
        <end position="139"/>
    </location>
</feature>
<keyword evidence="9" id="KW-1185">Reference proteome</keyword>
<name>A0A5R9LL72_9ENTR</name>
<comment type="caution">
    <text evidence="8">The sequence shown here is derived from an EMBL/GenBank/DDBJ whole genome shotgun (WGS) entry which is preliminary data.</text>
</comment>
<gene>
    <name evidence="8" type="ORF">FE839_07445</name>
</gene>
<evidence type="ECO:0000256" key="6">
    <source>
        <dbReference type="SAM" id="Phobius"/>
    </source>
</evidence>
<feature type="transmembrane region" description="Helical" evidence="6">
    <location>
        <begin position="6"/>
        <end position="22"/>
    </location>
</feature>
<keyword evidence="3 6" id="KW-0812">Transmembrane</keyword>
<reference evidence="8 9" key="1">
    <citation type="submission" date="2019-05" db="EMBL/GenBank/DDBJ databases">
        <title>Genome sequence of Klebsiella sp strain TOUT106.</title>
        <authorList>
            <person name="Rahi P."/>
            <person name="Chaudhari D."/>
        </authorList>
    </citation>
    <scope>NUCLEOTIDE SEQUENCE [LARGE SCALE GENOMIC DNA]</scope>
    <source>
        <strain evidence="8 9">TOUT106</strain>
    </source>
</reference>
<feature type="transmembrane region" description="Helical" evidence="6">
    <location>
        <begin position="34"/>
        <end position="58"/>
    </location>
</feature>
<accession>A0A5R9LL72</accession>
<evidence type="ECO:0000313" key="8">
    <source>
        <dbReference type="EMBL" id="TLV21444.1"/>
    </source>
</evidence>
<keyword evidence="5 6" id="KW-0472">Membrane</keyword>
<evidence type="ECO:0000256" key="1">
    <source>
        <dbReference type="ARBA" id="ARBA00004651"/>
    </source>
</evidence>
<keyword evidence="2" id="KW-1003">Cell membrane</keyword>
<evidence type="ECO:0000256" key="3">
    <source>
        <dbReference type="ARBA" id="ARBA00022692"/>
    </source>
</evidence>
<dbReference type="Gene3D" id="1.20.120.1220">
    <property type="match status" value="1"/>
</dbReference>
<dbReference type="RefSeq" id="WP_138360205.1">
    <property type="nucleotide sequence ID" value="NZ_JBCIVH010000005.1"/>
</dbReference>
<feature type="transmembrane region" description="Helical" evidence="6">
    <location>
        <begin position="159"/>
        <end position="178"/>
    </location>
</feature>
<feature type="transmembrane region" description="Helical" evidence="6">
    <location>
        <begin position="64"/>
        <end position="85"/>
    </location>
</feature>
<dbReference type="Proteomes" id="UP000307430">
    <property type="component" value="Unassembled WGS sequence"/>
</dbReference>
<evidence type="ECO:0000259" key="7">
    <source>
        <dbReference type="Pfam" id="PF01478"/>
    </source>
</evidence>
<dbReference type="PANTHER" id="PTHR36506">
    <property type="entry name" value="PREFLAGELLIN PEPTIDASE"/>
    <property type="match status" value="1"/>
</dbReference>
<proteinExistence type="predicted"/>
<dbReference type="PANTHER" id="PTHR36506:SF1">
    <property type="entry name" value="PREFLAGELLIN PEPTIDASE"/>
    <property type="match status" value="1"/>
</dbReference>
<evidence type="ECO:0000256" key="5">
    <source>
        <dbReference type="ARBA" id="ARBA00023136"/>
    </source>
</evidence>
<evidence type="ECO:0000256" key="2">
    <source>
        <dbReference type="ARBA" id="ARBA00022475"/>
    </source>
</evidence>
<dbReference type="EMBL" id="VCHQ01000008">
    <property type="protein sequence ID" value="TLV21444.1"/>
    <property type="molecule type" value="Genomic_DNA"/>
</dbReference>
<comment type="subcellular location">
    <subcellularLocation>
        <location evidence="1">Cell membrane</location>
        <topology evidence="1">Multi-pass membrane protein</topology>
    </subcellularLocation>
</comment>
<feature type="domain" description="Prepilin type IV endopeptidase peptidase" evidence="7">
    <location>
        <begin position="11"/>
        <end position="119"/>
    </location>
</feature>
<organism evidence="8 9">
    <name type="scientific">Klebsiella indica</name>
    <dbReference type="NCBI Taxonomy" id="2582917"/>
    <lineage>
        <taxon>Bacteria</taxon>
        <taxon>Pseudomonadati</taxon>
        <taxon>Pseudomonadota</taxon>
        <taxon>Gammaproteobacteria</taxon>
        <taxon>Enterobacterales</taxon>
        <taxon>Enterobacteriaceae</taxon>
        <taxon>Klebsiella/Raoultella group</taxon>
        <taxon>Klebsiella</taxon>
    </lineage>
</organism>
<dbReference type="GO" id="GO:0004190">
    <property type="term" value="F:aspartic-type endopeptidase activity"/>
    <property type="evidence" value="ECO:0007669"/>
    <property type="project" value="InterPro"/>
</dbReference>
<dbReference type="AlphaFoldDB" id="A0A5R9LL72"/>
<sequence>MTDLGHGAQILFLSGCLLWCSFSDLLERRIPNRAVVLILLGWVGTRIWQVSIAGVPMMMMLRDLPGSGLVFIVGFLLFLTGRLGAGDVKLMGVLCLWVGYGQQTVFVMVTALVGGILALTLPLLNMFPVILSSGIGFINEKLKTQLAMPPVLAPELSQGIPYGIAIASGAAYILIWPYI</sequence>
<dbReference type="Pfam" id="PF01478">
    <property type="entry name" value="Peptidase_A24"/>
    <property type="match status" value="1"/>
</dbReference>
<evidence type="ECO:0000313" key="9">
    <source>
        <dbReference type="Proteomes" id="UP000307430"/>
    </source>
</evidence>
<dbReference type="InterPro" id="IPR000045">
    <property type="entry name" value="Prepilin_IV_endopep_pep"/>
</dbReference>
<keyword evidence="4 6" id="KW-1133">Transmembrane helix</keyword>
<protein>
    <submittedName>
        <fullName evidence="8">Peptidase A24</fullName>
    </submittedName>
</protein>
<evidence type="ECO:0000256" key="4">
    <source>
        <dbReference type="ARBA" id="ARBA00022989"/>
    </source>
</evidence>
<dbReference type="GO" id="GO:0005886">
    <property type="term" value="C:plasma membrane"/>
    <property type="evidence" value="ECO:0007669"/>
    <property type="project" value="UniProtKB-SubCell"/>
</dbReference>
<dbReference type="InterPro" id="IPR052218">
    <property type="entry name" value="Preflagellin_Peptidase"/>
</dbReference>